<dbReference type="RefSeq" id="WP_264225964.1">
    <property type="nucleotide sequence ID" value="NZ_CP107716.1"/>
</dbReference>
<gene>
    <name evidence="2" type="primary">lptE</name>
    <name evidence="2" type="ORF">OF122_00630</name>
</gene>
<evidence type="ECO:0000256" key="1">
    <source>
        <dbReference type="SAM" id="SignalP"/>
    </source>
</evidence>
<proteinExistence type="predicted"/>
<feature type="signal peptide" evidence="1">
    <location>
        <begin position="1"/>
        <end position="23"/>
    </location>
</feature>
<feature type="chain" id="PRO_5047390821" evidence="1">
    <location>
        <begin position="24"/>
        <end position="164"/>
    </location>
</feature>
<dbReference type="Pfam" id="PF04390">
    <property type="entry name" value="LptE"/>
    <property type="match status" value="1"/>
</dbReference>
<dbReference type="PROSITE" id="PS51257">
    <property type="entry name" value="PROKAR_LIPOPROTEIN"/>
    <property type="match status" value="1"/>
</dbReference>
<keyword evidence="2" id="KW-0449">Lipoprotein</keyword>
<dbReference type="Gene3D" id="3.30.160.150">
    <property type="entry name" value="Lipoprotein like domain"/>
    <property type="match status" value="1"/>
</dbReference>
<name>A0ABY6ISZ4_9HYPH</name>
<dbReference type="InterPro" id="IPR007485">
    <property type="entry name" value="LPS_assembly_LptE"/>
</dbReference>
<dbReference type="EMBL" id="CP107716">
    <property type="protein sequence ID" value="UYQ72330.1"/>
    <property type="molecule type" value="Genomic_DNA"/>
</dbReference>
<sequence length="164" mass="16986">MSFARIVRATCLGVALAAAGLSAGCTLTPVYGDAAISSQSVALRYAEPETRLEQVVYQTLSGRFGPATADAPQFSAQVSSSATRIGLSDVPGPISEYQLTITITYRVEQNGVRMSAGTRSATAGYRTNGQIVADDAARAAAEEQAARSAAETIRLALLADLGVQ</sequence>
<evidence type="ECO:0000313" key="3">
    <source>
        <dbReference type="Proteomes" id="UP001163882"/>
    </source>
</evidence>
<evidence type="ECO:0000313" key="2">
    <source>
        <dbReference type="EMBL" id="UYQ72330.1"/>
    </source>
</evidence>
<protein>
    <submittedName>
        <fullName evidence="2">LPS assembly lipoprotein LptE</fullName>
    </submittedName>
</protein>
<dbReference type="Proteomes" id="UP001163882">
    <property type="component" value="Chromosome"/>
</dbReference>
<reference evidence="2" key="1">
    <citation type="submission" date="2022-10" db="EMBL/GenBank/DDBJ databases">
        <title>YIM 151497 complete genome.</title>
        <authorList>
            <person name="Chen X."/>
        </authorList>
    </citation>
    <scope>NUCLEOTIDE SEQUENCE</scope>
    <source>
        <strain evidence="2">YIM 151497</strain>
    </source>
</reference>
<accession>A0ABY6ISZ4</accession>
<organism evidence="2 3">
    <name type="scientific">Pelagibacterium flavum</name>
    <dbReference type="NCBI Taxonomy" id="2984530"/>
    <lineage>
        <taxon>Bacteria</taxon>
        <taxon>Pseudomonadati</taxon>
        <taxon>Pseudomonadota</taxon>
        <taxon>Alphaproteobacteria</taxon>
        <taxon>Hyphomicrobiales</taxon>
        <taxon>Devosiaceae</taxon>
        <taxon>Pelagibacterium</taxon>
    </lineage>
</organism>
<keyword evidence="1" id="KW-0732">Signal</keyword>
<keyword evidence="3" id="KW-1185">Reference proteome</keyword>